<proteinExistence type="inferred from homology"/>
<keyword evidence="5 9" id="KW-0540">Nuclease</keyword>
<dbReference type="GO" id="GO:0003725">
    <property type="term" value="F:double-stranded RNA binding"/>
    <property type="evidence" value="ECO:0007669"/>
    <property type="project" value="TreeGrafter"/>
</dbReference>
<dbReference type="SUPFAM" id="SSF54768">
    <property type="entry name" value="dsRNA-binding domain-like"/>
    <property type="match status" value="1"/>
</dbReference>
<comment type="similarity">
    <text evidence="2">Belongs to the ribonuclease III family.</text>
</comment>
<dbReference type="EMBL" id="MFZT01000017">
    <property type="protein sequence ID" value="OGK31409.1"/>
    <property type="molecule type" value="Genomic_DNA"/>
</dbReference>
<dbReference type="InterPro" id="IPR036389">
    <property type="entry name" value="RNase_III_sf"/>
</dbReference>
<dbReference type="NCBIfam" id="TIGR02191">
    <property type="entry name" value="RNaseIII"/>
    <property type="match status" value="1"/>
</dbReference>
<feature type="domain" description="DRBM" evidence="11">
    <location>
        <begin position="168"/>
        <end position="237"/>
    </location>
</feature>
<dbReference type="FunFam" id="1.10.1520.10:FF:000001">
    <property type="entry name" value="Ribonuclease 3"/>
    <property type="match status" value="1"/>
</dbReference>
<reference evidence="13 14" key="1">
    <citation type="journal article" date="2016" name="Nat. Commun.">
        <title>Thousands of microbial genomes shed light on interconnected biogeochemical processes in an aquifer system.</title>
        <authorList>
            <person name="Anantharaman K."/>
            <person name="Brown C.T."/>
            <person name="Hug L.A."/>
            <person name="Sharon I."/>
            <person name="Castelle C.J."/>
            <person name="Probst A.J."/>
            <person name="Thomas B.C."/>
            <person name="Singh A."/>
            <person name="Wilkins M.J."/>
            <person name="Karaoz U."/>
            <person name="Brodie E.L."/>
            <person name="Williams K.H."/>
            <person name="Hubbard S.S."/>
            <person name="Banfield J.F."/>
        </authorList>
    </citation>
    <scope>NUCLEOTIDE SEQUENCE [LARGE SCALE GENOMIC DNA]</scope>
</reference>
<comment type="caution">
    <text evidence="13">The sequence shown here is derived from an EMBL/GenBank/DDBJ whole genome shotgun (WGS) entry which is preliminary data.</text>
</comment>
<dbReference type="Pfam" id="PF14622">
    <property type="entry name" value="Ribonucleas_3_3"/>
    <property type="match status" value="1"/>
</dbReference>
<dbReference type="SMART" id="SM00535">
    <property type="entry name" value="RIBOc"/>
    <property type="match status" value="1"/>
</dbReference>
<comment type="subunit">
    <text evidence="9">Homodimer.</text>
</comment>
<dbReference type="PROSITE" id="PS00517">
    <property type="entry name" value="RNASE_3_1"/>
    <property type="match status" value="1"/>
</dbReference>
<feature type="binding site" evidence="9">
    <location>
        <position position="129"/>
    </location>
    <ligand>
        <name>Mg(2+)</name>
        <dbReference type="ChEBI" id="CHEBI:18420"/>
    </ligand>
</feature>
<feature type="compositionally biased region" description="Polar residues" evidence="10">
    <location>
        <begin position="227"/>
        <end position="237"/>
    </location>
</feature>
<keyword evidence="9" id="KW-0479">Metal-binding</keyword>
<comment type="function">
    <text evidence="9">Digests double-stranded RNA. Involved in the processing of primary rRNA transcript to yield the immediate precursors to the large and small rRNAs (23S and 16S). Processes some mRNAs, and tRNAs when they are encoded in the rRNA operon. Processes pre-crRNA and tracrRNA of type II CRISPR loci if present in the organism.</text>
</comment>
<dbReference type="GO" id="GO:0006364">
    <property type="term" value="P:rRNA processing"/>
    <property type="evidence" value="ECO:0007669"/>
    <property type="project" value="UniProtKB-UniRule"/>
</dbReference>
<evidence type="ECO:0000259" key="12">
    <source>
        <dbReference type="PROSITE" id="PS50142"/>
    </source>
</evidence>
<comment type="catalytic activity">
    <reaction evidence="1 9">
        <text>Endonucleolytic cleavage to 5'-phosphomonoester.</text>
        <dbReference type="EC" id="3.1.26.3"/>
    </reaction>
</comment>
<evidence type="ECO:0000256" key="9">
    <source>
        <dbReference type="HAMAP-Rule" id="MF_00104"/>
    </source>
</evidence>
<evidence type="ECO:0000256" key="3">
    <source>
        <dbReference type="ARBA" id="ARBA00022552"/>
    </source>
</evidence>
<feature type="active site" evidence="9">
    <location>
        <position position="129"/>
    </location>
</feature>
<keyword evidence="9" id="KW-0460">Magnesium</keyword>
<keyword evidence="9" id="KW-0699">rRNA-binding</keyword>
<dbReference type="GO" id="GO:0046872">
    <property type="term" value="F:metal ion binding"/>
    <property type="evidence" value="ECO:0007669"/>
    <property type="project" value="UniProtKB-KW"/>
</dbReference>
<dbReference type="GO" id="GO:0005737">
    <property type="term" value="C:cytoplasm"/>
    <property type="evidence" value="ECO:0007669"/>
    <property type="project" value="UniProtKB-SubCell"/>
</dbReference>
<dbReference type="SMART" id="SM00358">
    <property type="entry name" value="DSRM"/>
    <property type="match status" value="1"/>
</dbReference>
<dbReference type="Gene3D" id="3.30.160.20">
    <property type="match status" value="1"/>
</dbReference>
<dbReference type="Gene3D" id="1.10.1520.10">
    <property type="entry name" value="Ribonuclease III domain"/>
    <property type="match status" value="1"/>
</dbReference>
<keyword evidence="9" id="KW-0963">Cytoplasm</keyword>
<keyword evidence="3 9" id="KW-0698">rRNA processing</keyword>
<dbReference type="CDD" id="cd10845">
    <property type="entry name" value="DSRM_RNAse_III_family"/>
    <property type="match status" value="1"/>
</dbReference>
<evidence type="ECO:0000256" key="5">
    <source>
        <dbReference type="ARBA" id="ARBA00022722"/>
    </source>
</evidence>
<evidence type="ECO:0000256" key="8">
    <source>
        <dbReference type="ARBA" id="ARBA00022884"/>
    </source>
</evidence>
<dbReference type="Proteomes" id="UP000178098">
    <property type="component" value="Unassembled WGS sequence"/>
</dbReference>
<dbReference type="PROSITE" id="PS50142">
    <property type="entry name" value="RNASE_3_2"/>
    <property type="match status" value="1"/>
</dbReference>
<comment type="subcellular location">
    <subcellularLocation>
        <location evidence="9">Cytoplasm</location>
    </subcellularLocation>
</comment>
<feature type="binding site" evidence="9">
    <location>
        <position position="53"/>
    </location>
    <ligand>
        <name>Mg(2+)</name>
        <dbReference type="ChEBI" id="CHEBI:18420"/>
    </ligand>
</feature>
<dbReference type="CDD" id="cd00593">
    <property type="entry name" value="RIBOc"/>
    <property type="match status" value="1"/>
</dbReference>
<evidence type="ECO:0000256" key="6">
    <source>
        <dbReference type="ARBA" id="ARBA00022759"/>
    </source>
</evidence>
<dbReference type="PROSITE" id="PS50137">
    <property type="entry name" value="DS_RBD"/>
    <property type="match status" value="1"/>
</dbReference>
<dbReference type="InterPro" id="IPR011907">
    <property type="entry name" value="RNase_III"/>
</dbReference>
<dbReference type="HAMAP" id="MF_00104">
    <property type="entry name" value="RNase_III"/>
    <property type="match status" value="1"/>
</dbReference>
<dbReference type="AlphaFoldDB" id="A0A1F7HJL5"/>
<dbReference type="SUPFAM" id="SSF69065">
    <property type="entry name" value="RNase III domain-like"/>
    <property type="match status" value="1"/>
</dbReference>
<dbReference type="GO" id="GO:0010468">
    <property type="term" value="P:regulation of gene expression"/>
    <property type="evidence" value="ECO:0007669"/>
    <property type="project" value="TreeGrafter"/>
</dbReference>
<dbReference type="EC" id="3.1.26.3" evidence="9"/>
<evidence type="ECO:0000256" key="2">
    <source>
        <dbReference type="ARBA" id="ARBA00010183"/>
    </source>
</evidence>
<accession>A0A1F7HJL5</accession>
<dbReference type="GO" id="GO:0004525">
    <property type="term" value="F:ribonuclease III activity"/>
    <property type="evidence" value="ECO:0007669"/>
    <property type="project" value="UniProtKB-UniRule"/>
</dbReference>
<keyword evidence="6 9" id="KW-0255">Endonuclease</keyword>
<sequence>MNPHIRRTSDLAEFEKTIGFSFKNKDLLTNALVHRSYHNEHRGFTLPSNEKLEFLGDSVLSLITSLHLYTQYPEYQEGDYTDMKASIVNTFQLYEAAKKINLGSYLYLSKGEQDNNGRDNTSILADAFEAVIGVIYIEFGFDAAYSFVKKFLFEDTLDKIVADKLYLPAKNILQEHYQDKFKKLPAYKVLEESGPEHNKMYEVGVYDDDKLIATGSGKSKKQAEEQAASNALQKLGI</sequence>
<evidence type="ECO:0000256" key="7">
    <source>
        <dbReference type="ARBA" id="ARBA00022801"/>
    </source>
</evidence>
<evidence type="ECO:0000256" key="4">
    <source>
        <dbReference type="ARBA" id="ARBA00022664"/>
    </source>
</evidence>
<keyword evidence="7 9" id="KW-0378">Hydrolase</keyword>
<evidence type="ECO:0000313" key="14">
    <source>
        <dbReference type="Proteomes" id="UP000178098"/>
    </source>
</evidence>
<feature type="domain" description="RNase III" evidence="12">
    <location>
        <begin position="11"/>
        <end position="140"/>
    </location>
</feature>
<evidence type="ECO:0000313" key="13">
    <source>
        <dbReference type="EMBL" id="OGK31409.1"/>
    </source>
</evidence>
<feature type="region of interest" description="Disordered" evidence="10">
    <location>
        <begin position="216"/>
        <end position="237"/>
    </location>
</feature>
<evidence type="ECO:0000256" key="10">
    <source>
        <dbReference type="SAM" id="MobiDB-lite"/>
    </source>
</evidence>
<feature type="binding site" evidence="9">
    <location>
        <position position="126"/>
    </location>
    <ligand>
        <name>Mg(2+)</name>
        <dbReference type="ChEBI" id="CHEBI:18420"/>
    </ligand>
</feature>
<keyword evidence="4 9" id="KW-0507">mRNA processing</keyword>
<gene>
    <name evidence="9" type="primary">rnc</name>
    <name evidence="13" type="ORF">A3D08_03505</name>
</gene>
<evidence type="ECO:0000259" key="11">
    <source>
        <dbReference type="PROSITE" id="PS50137"/>
    </source>
</evidence>
<dbReference type="Pfam" id="PF00035">
    <property type="entry name" value="dsrm"/>
    <property type="match status" value="1"/>
</dbReference>
<dbReference type="PANTHER" id="PTHR11207:SF0">
    <property type="entry name" value="RIBONUCLEASE 3"/>
    <property type="match status" value="1"/>
</dbReference>
<dbReference type="GO" id="GO:0008033">
    <property type="term" value="P:tRNA processing"/>
    <property type="evidence" value="ECO:0007669"/>
    <property type="project" value="UniProtKB-KW"/>
</dbReference>
<dbReference type="InterPro" id="IPR000999">
    <property type="entry name" value="RNase_III_dom"/>
</dbReference>
<dbReference type="GO" id="GO:0006397">
    <property type="term" value="P:mRNA processing"/>
    <property type="evidence" value="ECO:0007669"/>
    <property type="project" value="UniProtKB-UniRule"/>
</dbReference>
<dbReference type="GO" id="GO:0019843">
    <property type="term" value="F:rRNA binding"/>
    <property type="evidence" value="ECO:0007669"/>
    <property type="project" value="UniProtKB-KW"/>
</dbReference>
<feature type="active site" evidence="9">
    <location>
        <position position="57"/>
    </location>
</feature>
<dbReference type="PANTHER" id="PTHR11207">
    <property type="entry name" value="RIBONUCLEASE III"/>
    <property type="match status" value="1"/>
</dbReference>
<comment type="cofactor">
    <cofactor evidence="9">
        <name>Mg(2+)</name>
        <dbReference type="ChEBI" id="CHEBI:18420"/>
    </cofactor>
</comment>
<name>A0A1F7HJL5_9BACT</name>
<protein>
    <recommendedName>
        <fullName evidence="9">Ribonuclease 3</fullName>
        <ecNumber evidence="9">3.1.26.3</ecNumber>
    </recommendedName>
    <alternativeName>
        <fullName evidence="9">Ribonuclease III</fullName>
        <shortName evidence="9">RNase III</shortName>
    </alternativeName>
</protein>
<organism evidence="13 14">
    <name type="scientific">Candidatus Roizmanbacteria bacterium RIFCSPHIGHO2_02_FULL_43_11</name>
    <dbReference type="NCBI Taxonomy" id="1802043"/>
    <lineage>
        <taxon>Bacteria</taxon>
        <taxon>Candidatus Roizmaniibacteriota</taxon>
    </lineage>
</organism>
<keyword evidence="8 9" id="KW-0694">RNA-binding</keyword>
<dbReference type="InterPro" id="IPR014720">
    <property type="entry name" value="dsRBD_dom"/>
</dbReference>
<evidence type="ECO:0000256" key="1">
    <source>
        <dbReference type="ARBA" id="ARBA00000109"/>
    </source>
</evidence>
<keyword evidence="9" id="KW-0819">tRNA processing</keyword>